<protein>
    <submittedName>
        <fullName evidence="7">Peroxiredoxin</fullName>
    </submittedName>
</protein>
<dbReference type="GO" id="GO:0030313">
    <property type="term" value="C:cell envelope"/>
    <property type="evidence" value="ECO:0007669"/>
    <property type="project" value="UniProtKB-SubCell"/>
</dbReference>
<keyword evidence="8" id="KW-1185">Reference proteome</keyword>
<organism evidence="7 8">
    <name type="scientific">Pedobacter westerhofensis</name>
    <dbReference type="NCBI Taxonomy" id="425512"/>
    <lineage>
        <taxon>Bacteria</taxon>
        <taxon>Pseudomonadati</taxon>
        <taxon>Bacteroidota</taxon>
        <taxon>Sphingobacteriia</taxon>
        <taxon>Sphingobacteriales</taxon>
        <taxon>Sphingobacteriaceae</taxon>
        <taxon>Pedobacter</taxon>
    </lineage>
</organism>
<dbReference type="GO" id="GO:0016209">
    <property type="term" value="F:antioxidant activity"/>
    <property type="evidence" value="ECO:0007669"/>
    <property type="project" value="InterPro"/>
</dbReference>
<dbReference type="RefSeq" id="WP_142526794.1">
    <property type="nucleotide sequence ID" value="NZ_CBCSJO010000003.1"/>
</dbReference>
<dbReference type="SUPFAM" id="SSF52833">
    <property type="entry name" value="Thioredoxin-like"/>
    <property type="match status" value="1"/>
</dbReference>
<dbReference type="AlphaFoldDB" id="A0A521B8U3"/>
<keyword evidence="3" id="KW-1015">Disulfide bond</keyword>
<dbReference type="Pfam" id="PF14289">
    <property type="entry name" value="DUF4369"/>
    <property type="match status" value="1"/>
</dbReference>
<dbReference type="CDD" id="cd02966">
    <property type="entry name" value="TlpA_like_family"/>
    <property type="match status" value="1"/>
</dbReference>
<dbReference type="GO" id="GO:0017004">
    <property type="term" value="P:cytochrome complex assembly"/>
    <property type="evidence" value="ECO:0007669"/>
    <property type="project" value="UniProtKB-KW"/>
</dbReference>
<dbReference type="Proteomes" id="UP000320300">
    <property type="component" value="Unassembled WGS sequence"/>
</dbReference>
<dbReference type="PANTHER" id="PTHR42852:SF6">
    <property type="entry name" value="THIOL:DISULFIDE INTERCHANGE PROTEIN DSBE"/>
    <property type="match status" value="1"/>
</dbReference>
<dbReference type="PROSITE" id="PS00194">
    <property type="entry name" value="THIOREDOXIN_1"/>
    <property type="match status" value="1"/>
</dbReference>
<evidence type="ECO:0000256" key="4">
    <source>
        <dbReference type="ARBA" id="ARBA00023284"/>
    </source>
</evidence>
<dbReference type="Gene3D" id="3.40.30.10">
    <property type="entry name" value="Glutaredoxin"/>
    <property type="match status" value="1"/>
</dbReference>
<dbReference type="InterPro" id="IPR013766">
    <property type="entry name" value="Thioredoxin_domain"/>
</dbReference>
<evidence type="ECO:0000256" key="3">
    <source>
        <dbReference type="ARBA" id="ARBA00023157"/>
    </source>
</evidence>
<evidence type="ECO:0000259" key="6">
    <source>
        <dbReference type="PROSITE" id="PS51352"/>
    </source>
</evidence>
<proteinExistence type="predicted"/>
<evidence type="ECO:0000256" key="1">
    <source>
        <dbReference type="ARBA" id="ARBA00004196"/>
    </source>
</evidence>
<dbReference type="InterPro" id="IPR000866">
    <property type="entry name" value="AhpC/TSA"/>
</dbReference>
<comment type="subcellular location">
    <subcellularLocation>
        <location evidence="1">Cell envelope</location>
    </subcellularLocation>
</comment>
<dbReference type="Pfam" id="PF00578">
    <property type="entry name" value="AhpC-TSA"/>
    <property type="match status" value="1"/>
</dbReference>
<dbReference type="EMBL" id="FXTN01000002">
    <property type="protein sequence ID" value="SMO43497.1"/>
    <property type="molecule type" value="Genomic_DNA"/>
</dbReference>
<dbReference type="PROSITE" id="PS51352">
    <property type="entry name" value="THIOREDOXIN_2"/>
    <property type="match status" value="1"/>
</dbReference>
<sequence>MKKIIGMALAVLPYLGMAQRVEFTVTAKVAKVTEANVAHLLYYQGTDPVFLNAKLENGMYSFKGTAPYPMYASFFMDNKGFGYTDGFPDKLSLCLEQGNINISVVDSAKHGLITGGTYNKDYQHYKDFMLQANNLAELLNGQIIISTQNKMPEEKIQELRGRFKLAVEAWKRRNAEYAQKNPNSYSSIQALSNISGAHPDVAVIKPIFDRLSAALKASPEGTALKDRLAAAQNTRIGEMAPLFSQNDTAGKAINLKDFRGKYVLLDFWASWCAPCRAENPNYVKNYKLYRDKGLEILGVSLDKAGDKQNWITAIHKDGLTWAQVSDLQFWGNNVAKLYDIKSIPRNFLIDPQGKIIATDLRGEDLDKKMAEVFAK</sequence>
<evidence type="ECO:0000256" key="5">
    <source>
        <dbReference type="SAM" id="SignalP"/>
    </source>
</evidence>
<keyword evidence="5" id="KW-0732">Signal</keyword>
<feature type="signal peptide" evidence="5">
    <location>
        <begin position="1"/>
        <end position="18"/>
    </location>
</feature>
<dbReference type="InterPro" id="IPR025380">
    <property type="entry name" value="DUF4369"/>
</dbReference>
<feature type="chain" id="PRO_5021806879" evidence="5">
    <location>
        <begin position="19"/>
        <end position="375"/>
    </location>
</feature>
<evidence type="ECO:0000256" key="2">
    <source>
        <dbReference type="ARBA" id="ARBA00022748"/>
    </source>
</evidence>
<dbReference type="InterPro" id="IPR017937">
    <property type="entry name" value="Thioredoxin_CS"/>
</dbReference>
<dbReference type="InterPro" id="IPR036249">
    <property type="entry name" value="Thioredoxin-like_sf"/>
</dbReference>
<evidence type="ECO:0000313" key="7">
    <source>
        <dbReference type="EMBL" id="SMO43497.1"/>
    </source>
</evidence>
<gene>
    <name evidence="7" type="ORF">SAMN06265348_10298</name>
</gene>
<keyword evidence="4" id="KW-0676">Redox-active center</keyword>
<dbReference type="GO" id="GO:0016491">
    <property type="term" value="F:oxidoreductase activity"/>
    <property type="evidence" value="ECO:0007669"/>
    <property type="project" value="InterPro"/>
</dbReference>
<dbReference type="OrthoDB" id="750178at2"/>
<accession>A0A521B8U3</accession>
<dbReference type="InterPro" id="IPR050553">
    <property type="entry name" value="Thioredoxin_ResA/DsbE_sf"/>
</dbReference>
<feature type="domain" description="Thioredoxin" evidence="6">
    <location>
        <begin position="234"/>
        <end position="375"/>
    </location>
</feature>
<dbReference type="PANTHER" id="PTHR42852">
    <property type="entry name" value="THIOL:DISULFIDE INTERCHANGE PROTEIN DSBE"/>
    <property type="match status" value="1"/>
</dbReference>
<evidence type="ECO:0000313" key="8">
    <source>
        <dbReference type="Proteomes" id="UP000320300"/>
    </source>
</evidence>
<name>A0A521B8U3_9SPHI</name>
<keyword evidence="2" id="KW-0201">Cytochrome c-type biogenesis</keyword>
<reference evidence="7 8" key="1">
    <citation type="submission" date="2017-05" db="EMBL/GenBank/DDBJ databases">
        <authorList>
            <person name="Varghese N."/>
            <person name="Submissions S."/>
        </authorList>
    </citation>
    <scope>NUCLEOTIDE SEQUENCE [LARGE SCALE GENOMIC DNA]</scope>
    <source>
        <strain evidence="7 8">DSM 19036</strain>
    </source>
</reference>